<proteinExistence type="predicted"/>
<protein>
    <recommendedName>
        <fullName evidence="1">D-inositol 3-phosphate glycosyltransferase</fullName>
    </recommendedName>
</protein>
<dbReference type="GO" id="GO:1901137">
    <property type="term" value="P:carbohydrate derivative biosynthetic process"/>
    <property type="evidence" value="ECO:0007669"/>
    <property type="project" value="UniProtKB-ARBA"/>
</dbReference>
<dbReference type="Gene3D" id="3.40.50.2000">
    <property type="entry name" value="Glycogen Phosphorylase B"/>
    <property type="match status" value="2"/>
</dbReference>
<dbReference type="PANTHER" id="PTHR45947:SF3">
    <property type="entry name" value="SULFOQUINOVOSYL TRANSFERASE SQD2"/>
    <property type="match status" value="1"/>
</dbReference>
<evidence type="ECO:0000256" key="2">
    <source>
        <dbReference type="ARBA" id="ARBA00022676"/>
    </source>
</evidence>
<dbReference type="Proteomes" id="UP000219688">
    <property type="component" value="Unassembled WGS sequence"/>
</dbReference>
<evidence type="ECO:0000313" key="6">
    <source>
        <dbReference type="EMBL" id="SOC57990.1"/>
    </source>
</evidence>
<keyword evidence="7" id="KW-1185">Reference proteome</keyword>
<keyword evidence="2" id="KW-0328">Glycosyltransferase</keyword>
<dbReference type="PANTHER" id="PTHR45947">
    <property type="entry name" value="SULFOQUINOVOSYL TRANSFERASE SQD2"/>
    <property type="match status" value="1"/>
</dbReference>
<feature type="domain" description="Glycosyl transferase family 1" evidence="4">
    <location>
        <begin position="190"/>
        <end position="318"/>
    </location>
</feature>
<evidence type="ECO:0000256" key="3">
    <source>
        <dbReference type="ARBA" id="ARBA00022679"/>
    </source>
</evidence>
<gene>
    <name evidence="6" type="ORF">SAMN05421879_1208</name>
</gene>
<sequence>MHVVVIAHTRHPVRQPFAGGLESVTWHLTRGLVERGHRVSLFAARGSEVLSGVEHLWPAELPLSDAARADVSMPDLGYLRRHHAYLALMLSLAERDDVDLVHTHALHHLPTAMAPTLRVPTLLSLHTPPTPWLESAISIACSAWRESLLSATAVSDYTARSWAHVVEAAVVHNGVDTQVWRPGPGGEHLVWWGRIVPEKAPHLAVQIARAAGMPLVLAGPVADEAYAERVLWPLCGDDVRYVGHLDSAELARVVGSSAAALVTPAWDEPYGLVAAEALACGTPVLAFARGGLPEVVAEHVGRLVPTDGTEDEVVARAVALLPEVVALSRGACREHAVTEHSMDRMVDAYERVYADVLARHAASDPLRLAARGVPSLRRTVRRLPGLPGDPVGDLGTAGR</sequence>
<dbReference type="AlphaFoldDB" id="A0A285VV75"/>
<dbReference type="InterPro" id="IPR028098">
    <property type="entry name" value="Glyco_trans_4-like_N"/>
</dbReference>
<dbReference type="InterPro" id="IPR001296">
    <property type="entry name" value="Glyco_trans_1"/>
</dbReference>
<keyword evidence="3 6" id="KW-0808">Transferase</keyword>
<dbReference type="RefSeq" id="WP_097189281.1">
    <property type="nucleotide sequence ID" value="NZ_OBQK01000020.1"/>
</dbReference>
<feature type="domain" description="Glycosyltransferase subfamily 4-like N-terminal" evidence="5">
    <location>
        <begin position="19"/>
        <end position="178"/>
    </location>
</feature>
<evidence type="ECO:0000259" key="4">
    <source>
        <dbReference type="Pfam" id="PF00534"/>
    </source>
</evidence>
<accession>A0A285VV75</accession>
<dbReference type="SUPFAM" id="SSF53756">
    <property type="entry name" value="UDP-Glycosyltransferase/glycogen phosphorylase"/>
    <property type="match status" value="1"/>
</dbReference>
<evidence type="ECO:0000259" key="5">
    <source>
        <dbReference type="Pfam" id="PF13439"/>
    </source>
</evidence>
<dbReference type="Pfam" id="PF13439">
    <property type="entry name" value="Glyco_transf_4"/>
    <property type="match status" value="1"/>
</dbReference>
<dbReference type="InterPro" id="IPR050194">
    <property type="entry name" value="Glycosyltransferase_grp1"/>
</dbReference>
<evidence type="ECO:0000256" key="1">
    <source>
        <dbReference type="ARBA" id="ARBA00021292"/>
    </source>
</evidence>
<name>A0A285VV75_9MICO</name>
<dbReference type="EMBL" id="OBQK01000020">
    <property type="protein sequence ID" value="SOC57990.1"/>
    <property type="molecule type" value="Genomic_DNA"/>
</dbReference>
<dbReference type="GO" id="GO:0016757">
    <property type="term" value="F:glycosyltransferase activity"/>
    <property type="evidence" value="ECO:0007669"/>
    <property type="project" value="UniProtKB-KW"/>
</dbReference>
<reference evidence="7" key="1">
    <citation type="submission" date="2017-08" db="EMBL/GenBank/DDBJ databases">
        <authorList>
            <person name="Varghese N."/>
            <person name="Submissions S."/>
        </authorList>
    </citation>
    <scope>NUCLEOTIDE SEQUENCE [LARGE SCALE GENOMIC DNA]</scope>
    <source>
        <strain evidence="7">USBA17B2</strain>
    </source>
</reference>
<organism evidence="6 7">
    <name type="scientific">Ornithinimicrobium cerasi</name>
    <dbReference type="NCBI Taxonomy" id="2248773"/>
    <lineage>
        <taxon>Bacteria</taxon>
        <taxon>Bacillati</taxon>
        <taxon>Actinomycetota</taxon>
        <taxon>Actinomycetes</taxon>
        <taxon>Micrococcales</taxon>
        <taxon>Ornithinimicrobiaceae</taxon>
        <taxon>Ornithinimicrobium</taxon>
    </lineage>
</organism>
<dbReference type="Pfam" id="PF00534">
    <property type="entry name" value="Glycos_transf_1"/>
    <property type="match status" value="1"/>
</dbReference>
<evidence type="ECO:0000313" key="7">
    <source>
        <dbReference type="Proteomes" id="UP000219688"/>
    </source>
</evidence>